<evidence type="ECO:0000256" key="2">
    <source>
        <dbReference type="ARBA" id="ARBA00022692"/>
    </source>
</evidence>
<dbReference type="EMBL" id="VLNR01000065">
    <property type="protein sequence ID" value="TSE05146.1"/>
    <property type="molecule type" value="Genomic_DNA"/>
</dbReference>
<feature type="transmembrane region" description="Helical" evidence="5">
    <location>
        <begin position="302"/>
        <end position="325"/>
    </location>
</feature>
<dbReference type="InterPro" id="IPR011547">
    <property type="entry name" value="SLC26A/SulP_dom"/>
</dbReference>
<feature type="transmembrane region" description="Helical" evidence="5">
    <location>
        <begin position="45"/>
        <end position="62"/>
    </location>
</feature>
<dbReference type="InterPro" id="IPR036513">
    <property type="entry name" value="STAS_dom_sf"/>
</dbReference>
<proteinExistence type="predicted"/>
<keyword evidence="8" id="KW-1185">Reference proteome</keyword>
<protein>
    <submittedName>
        <fullName evidence="7">SulP family inorganic anion transporter</fullName>
    </submittedName>
</protein>
<feature type="transmembrane region" description="Helical" evidence="5">
    <location>
        <begin position="337"/>
        <end position="355"/>
    </location>
</feature>
<feature type="transmembrane region" description="Helical" evidence="5">
    <location>
        <begin position="262"/>
        <end position="281"/>
    </location>
</feature>
<dbReference type="SUPFAM" id="SSF52091">
    <property type="entry name" value="SpoIIaa-like"/>
    <property type="match status" value="1"/>
</dbReference>
<sequence length="754" mass="83594">MEKTNTTTSGFISQLPKNIFSGFVVSLIALPLGLGLALASEAPPISGIIAAVAGGIIVSIFGGSNVTITGPGNGLVVVLLGAITTLANGDVFQGYLFTLAAIICSGALMIIIGQLRLGILSDYFPSSAIQGMLAAIGISIFAKQFHVMLANTSIKGDTISLLASIPDSILVLFNPEYRAVAIAALVGIISFLIMVFYGKIRNKYFQLVPAPMWIVLLAIGLSYYYEIFSSQPYPIDTSLLVQMPDDVFSNFPSPDFSLLFDLKFISVVLAITLISSIESLLSIKAVDKLDTVKRRSNVNKDLTALGIASIVSGFIGGLNVVTVIARSSVNVNNGGTNRTSNFFHSIFLILFVVLFQDQLRRIPLTALAAILVYTGYKLAAPRNLKDVAKIGKEQLLIFFATIIATITTNLITGILIGILATIIIHFILNKSVMFFARNLFKPNVLMFKEEINGNYFVSVKNFSNFMNYSQLKRRLDTIPETQDAIIDFSLCDFVDYTVQESLIGYQETFKRKGGSFEITGLDIHGTSSEHPLAVRSLIPFSKKIKISATSNFTKRQVDLQHIASNFSWQYDPKKNIDISSVQDFVFFKTKKINYINNSIYDTQSIFKISDIEFSEGEFIARTLVRTTVLTINLKVEIPKFTLDKEGLLEFVYKFAGFKDINIQGHPDFSKRFYLLGEHPEQIRSFFKDELVLFFESNPYYHIECNGIYLLVMRKERLASIKEIKALLDYGTRLEKVISSIQSNEIVLKSPKIKS</sequence>
<dbReference type="GO" id="GO:0016020">
    <property type="term" value="C:membrane"/>
    <property type="evidence" value="ECO:0007669"/>
    <property type="project" value="UniProtKB-SubCell"/>
</dbReference>
<dbReference type="GO" id="GO:0055085">
    <property type="term" value="P:transmembrane transport"/>
    <property type="evidence" value="ECO:0007669"/>
    <property type="project" value="InterPro"/>
</dbReference>
<feature type="domain" description="SLC26A/SulP transporter" evidence="6">
    <location>
        <begin position="17"/>
        <end position="401"/>
    </location>
</feature>
<feature type="transmembrane region" description="Helical" evidence="5">
    <location>
        <begin position="68"/>
        <end position="87"/>
    </location>
</feature>
<evidence type="ECO:0000256" key="1">
    <source>
        <dbReference type="ARBA" id="ARBA00004141"/>
    </source>
</evidence>
<feature type="transmembrane region" description="Helical" evidence="5">
    <location>
        <begin position="94"/>
        <end position="117"/>
    </location>
</feature>
<comment type="caution">
    <text evidence="7">The sequence shown here is derived from an EMBL/GenBank/DDBJ whole genome shotgun (WGS) entry which is preliminary data.</text>
</comment>
<dbReference type="InterPro" id="IPR001902">
    <property type="entry name" value="SLC26A/SulP_fam"/>
</dbReference>
<gene>
    <name evidence="7" type="ORF">FOF46_23915</name>
</gene>
<evidence type="ECO:0000259" key="6">
    <source>
        <dbReference type="Pfam" id="PF00916"/>
    </source>
</evidence>
<feature type="transmembrane region" description="Helical" evidence="5">
    <location>
        <begin position="204"/>
        <end position="225"/>
    </location>
</feature>
<dbReference type="RefSeq" id="WP_109436262.1">
    <property type="nucleotide sequence ID" value="NZ_CANLFO010000010.1"/>
</dbReference>
<dbReference type="Proteomes" id="UP000318833">
    <property type="component" value="Unassembled WGS sequence"/>
</dbReference>
<dbReference type="PANTHER" id="PTHR11814">
    <property type="entry name" value="SULFATE TRANSPORTER"/>
    <property type="match status" value="1"/>
</dbReference>
<comment type="subcellular location">
    <subcellularLocation>
        <location evidence="1">Membrane</location>
        <topology evidence="1">Multi-pass membrane protein</topology>
    </subcellularLocation>
</comment>
<evidence type="ECO:0000256" key="4">
    <source>
        <dbReference type="ARBA" id="ARBA00023136"/>
    </source>
</evidence>
<evidence type="ECO:0000256" key="5">
    <source>
        <dbReference type="SAM" id="Phobius"/>
    </source>
</evidence>
<feature type="transmembrane region" description="Helical" evidence="5">
    <location>
        <begin position="20"/>
        <end position="38"/>
    </location>
</feature>
<name>A0A554VDY0_9FLAO</name>
<dbReference type="Pfam" id="PF00916">
    <property type="entry name" value="Sulfate_transp"/>
    <property type="match status" value="1"/>
</dbReference>
<reference evidence="7 8" key="1">
    <citation type="submission" date="2019-07" db="EMBL/GenBank/DDBJ databases">
        <title>The draft genome sequence of Aquimarina algiphila M91.</title>
        <authorList>
            <person name="Meng X."/>
        </authorList>
    </citation>
    <scope>NUCLEOTIDE SEQUENCE [LARGE SCALE GENOMIC DNA]</scope>
    <source>
        <strain evidence="7 8">M91</strain>
    </source>
</reference>
<feature type="transmembrane region" description="Helical" evidence="5">
    <location>
        <begin position="179"/>
        <end position="197"/>
    </location>
</feature>
<dbReference type="OrthoDB" id="9769739at2"/>
<keyword evidence="3 5" id="KW-1133">Transmembrane helix</keyword>
<dbReference type="AlphaFoldDB" id="A0A554VDY0"/>
<evidence type="ECO:0000313" key="8">
    <source>
        <dbReference type="Proteomes" id="UP000318833"/>
    </source>
</evidence>
<feature type="transmembrane region" description="Helical" evidence="5">
    <location>
        <begin position="395"/>
        <end position="428"/>
    </location>
</feature>
<keyword evidence="2 5" id="KW-0812">Transmembrane</keyword>
<organism evidence="7 8">
    <name type="scientific">Aquimarina algiphila</name>
    <dbReference type="NCBI Taxonomy" id="2047982"/>
    <lineage>
        <taxon>Bacteria</taxon>
        <taxon>Pseudomonadati</taxon>
        <taxon>Bacteroidota</taxon>
        <taxon>Flavobacteriia</taxon>
        <taxon>Flavobacteriales</taxon>
        <taxon>Flavobacteriaceae</taxon>
        <taxon>Aquimarina</taxon>
    </lineage>
</organism>
<feature type="transmembrane region" description="Helical" evidence="5">
    <location>
        <begin position="123"/>
        <end position="142"/>
    </location>
</feature>
<keyword evidence="4 5" id="KW-0472">Membrane</keyword>
<evidence type="ECO:0000256" key="3">
    <source>
        <dbReference type="ARBA" id="ARBA00022989"/>
    </source>
</evidence>
<evidence type="ECO:0000313" key="7">
    <source>
        <dbReference type="EMBL" id="TSE05146.1"/>
    </source>
</evidence>
<accession>A0A554VDY0</accession>